<dbReference type="Proteomes" id="UP000236732">
    <property type="component" value="Unassembled WGS sequence"/>
</dbReference>
<reference evidence="1 2" key="1">
    <citation type="submission" date="2016-10" db="EMBL/GenBank/DDBJ databases">
        <authorList>
            <person name="de Groot N.N."/>
        </authorList>
    </citation>
    <scope>NUCLEOTIDE SEQUENCE [LARGE SCALE GENOMIC DNA]</scope>
    <source>
        <strain evidence="1 2">CGMCC 4.7037</strain>
    </source>
</reference>
<dbReference type="AlphaFoldDB" id="A0A1H6F2V3"/>
<evidence type="ECO:0000313" key="1">
    <source>
        <dbReference type="EMBL" id="SEH03711.1"/>
    </source>
</evidence>
<accession>A0A1H6F2V3</accession>
<sequence>MNTADGLVEAALSTISLAGAQPAGTPLERVVNLPAGGEGVLVLDNCQQISGAAYGVTVVRAFPRWSAEVAGGVGVADGGLVIDADHGGQMQGIGAAGQSR</sequence>
<name>A0A1H6F2V3_9ACTN</name>
<evidence type="ECO:0000313" key="2">
    <source>
        <dbReference type="Proteomes" id="UP000236732"/>
    </source>
</evidence>
<organism evidence="1 2">
    <name type="scientific">Nonomuraea solani</name>
    <dbReference type="NCBI Taxonomy" id="1144553"/>
    <lineage>
        <taxon>Bacteria</taxon>
        <taxon>Bacillati</taxon>
        <taxon>Actinomycetota</taxon>
        <taxon>Actinomycetes</taxon>
        <taxon>Streptosporangiales</taxon>
        <taxon>Streptosporangiaceae</taxon>
        <taxon>Nonomuraea</taxon>
    </lineage>
</organism>
<gene>
    <name evidence="1" type="ORF">SAMN05444920_14229</name>
</gene>
<protein>
    <submittedName>
        <fullName evidence="1">Uncharacterized protein</fullName>
    </submittedName>
</protein>
<dbReference type="RefSeq" id="WP_200825003.1">
    <property type="nucleotide sequence ID" value="NZ_FNVT01000042.1"/>
</dbReference>
<keyword evidence="2" id="KW-1185">Reference proteome</keyword>
<dbReference type="EMBL" id="FNVT01000042">
    <property type="protein sequence ID" value="SEH03711.1"/>
    <property type="molecule type" value="Genomic_DNA"/>
</dbReference>
<proteinExistence type="predicted"/>